<evidence type="ECO:0000313" key="9">
    <source>
        <dbReference type="EMBL" id="TDW14713.1"/>
    </source>
</evidence>
<dbReference type="PROSITE" id="PS51880">
    <property type="entry name" value="TGS"/>
    <property type="match status" value="1"/>
</dbReference>
<dbReference type="PROSITE" id="PS51710">
    <property type="entry name" value="G_OBG"/>
    <property type="match status" value="1"/>
</dbReference>
<evidence type="ECO:0000256" key="5">
    <source>
        <dbReference type="ARBA" id="ARBA00022842"/>
    </source>
</evidence>
<dbReference type="NCBIfam" id="TIGR00092">
    <property type="entry name" value="redox-regulated ATPase YchF"/>
    <property type="match status" value="1"/>
</dbReference>
<dbReference type="Pfam" id="PF06071">
    <property type="entry name" value="YchF-GTPase_C"/>
    <property type="match status" value="1"/>
</dbReference>
<dbReference type="Pfam" id="PF01926">
    <property type="entry name" value="MMR_HSR1"/>
    <property type="match status" value="1"/>
</dbReference>
<evidence type="ECO:0000256" key="2">
    <source>
        <dbReference type="ARBA" id="ARBA00022723"/>
    </source>
</evidence>
<keyword evidence="3 6" id="KW-0547">Nucleotide-binding</keyword>
<feature type="binding site" evidence="6">
    <location>
        <begin position="12"/>
        <end position="17"/>
    </location>
    <ligand>
        <name>ATP</name>
        <dbReference type="ChEBI" id="CHEBI:30616"/>
    </ligand>
</feature>
<evidence type="ECO:0000259" key="8">
    <source>
        <dbReference type="PROSITE" id="PS51880"/>
    </source>
</evidence>
<dbReference type="Gene3D" id="3.40.50.300">
    <property type="entry name" value="P-loop containing nucleotide triphosphate hydrolases"/>
    <property type="match status" value="1"/>
</dbReference>
<comment type="similarity">
    <text evidence="6">Belongs to the TRAFAC class OBG-HflX-like GTPase superfamily. OBG GTPase family. YchF/OLA1 subfamily.</text>
</comment>
<dbReference type="GO" id="GO:0005525">
    <property type="term" value="F:GTP binding"/>
    <property type="evidence" value="ECO:0007669"/>
    <property type="project" value="InterPro"/>
</dbReference>
<dbReference type="GO" id="GO:0043023">
    <property type="term" value="F:ribosomal large subunit binding"/>
    <property type="evidence" value="ECO:0007669"/>
    <property type="project" value="UniProtKB-UniRule"/>
</dbReference>
<name>A0A4R7ZB44_9FIRM</name>
<dbReference type="OrthoDB" id="9807318at2"/>
<dbReference type="FunFam" id="3.10.20.30:FF:000001">
    <property type="entry name" value="Ribosome-binding ATPase YchF"/>
    <property type="match status" value="1"/>
</dbReference>
<dbReference type="InterPro" id="IPR027417">
    <property type="entry name" value="P-loop_NTPase"/>
</dbReference>
<organism evidence="9 10">
    <name type="scientific">Breznakia blatticola</name>
    <dbReference type="NCBI Taxonomy" id="1754012"/>
    <lineage>
        <taxon>Bacteria</taxon>
        <taxon>Bacillati</taxon>
        <taxon>Bacillota</taxon>
        <taxon>Erysipelotrichia</taxon>
        <taxon>Erysipelotrichales</taxon>
        <taxon>Erysipelotrichaceae</taxon>
        <taxon>Breznakia</taxon>
    </lineage>
</organism>
<comment type="function">
    <text evidence="6">ATPase that binds to both the 70S ribosome and the 50S ribosomal subunit in a nucleotide-independent manner.</text>
</comment>
<dbReference type="PRINTS" id="PR00326">
    <property type="entry name" value="GTP1OBG"/>
</dbReference>
<dbReference type="CDD" id="cd04867">
    <property type="entry name" value="TGS_YchF_OLA1"/>
    <property type="match status" value="1"/>
</dbReference>
<dbReference type="InterPro" id="IPR012676">
    <property type="entry name" value="TGS-like"/>
</dbReference>
<dbReference type="PANTHER" id="PTHR23305:SF18">
    <property type="entry name" value="OBG-TYPE G DOMAIN-CONTAINING PROTEIN"/>
    <property type="match status" value="1"/>
</dbReference>
<evidence type="ECO:0000256" key="3">
    <source>
        <dbReference type="ARBA" id="ARBA00022741"/>
    </source>
</evidence>
<dbReference type="CDD" id="cd01900">
    <property type="entry name" value="YchF"/>
    <property type="match status" value="1"/>
</dbReference>
<dbReference type="GO" id="GO:0046872">
    <property type="term" value="F:metal ion binding"/>
    <property type="evidence" value="ECO:0007669"/>
    <property type="project" value="UniProtKB-KW"/>
</dbReference>
<dbReference type="InterPro" id="IPR012675">
    <property type="entry name" value="Beta-grasp_dom_sf"/>
</dbReference>
<reference evidence="9 10" key="1">
    <citation type="submission" date="2019-03" db="EMBL/GenBank/DDBJ databases">
        <title>Genomic Encyclopedia of Type Strains, Phase IV (KMG-IV): sequencing the most valuable type-strain genomes for metagenomic binning, comparative biology and taxonomic classification.</title>
        <authorList>
            <person name="Goeker M."/>
        </authorList>
    </citation>
    <scope>NUCLEOTIDE SEQUENCE [LARGE SCALE GENOMIC DNA]</scope>
    <source>
        <strain evidence="9 10">DSM 28867</strain>
    </source>
</reference>
<evidence type="ECO:0000256" key="1">
    <source>
        <dbReference type="ARBA" id="ARBA00001946"/>
    </source>
</evidence>
<keyword evidence="10" id="KW-1185">Reference proteome</keyword>
<comment type="caution">
    <text evidence="9">The sequence shown here is derived from an EMBL/GenBank/DDBJ whole genome shotgun (WGS) entry which is preliminary data.</text>
</comment>
<dbReference type="GO" id="GO:0016887">
    <property type="term" value="F:ATP hydrolysis activity"/>
    <property type="evidence" value="ECO:0007669"/>
    <property type="project" value="UniProtKB-UniRule"/>
</dbReference>
<dbReference type="RefSeq" id="WP_134170507.1">
    <property type="nucleotide sequence ID" value="NZ_SODD01000034.1"/>
</dbReference>
<dbReference type="InterPro" id="IPR004095">
    <property type="entry name" value="TGS"/>
</dbReference>
<dbReference type="InterPro" id="IPR013029">
    <property type="entry name" value="YchF_C"/>
</dbReference>
<keyword evidence="2" id="KW-0479">Metal-binding</keyword>
<dbReference type="InterPro" id="IPR023192">
    <property type="entry name" value="TGS-like_dom_sf"/>
</dbReference>
<dbReference type="InterPro" id="IPR004396">
    <property type="entry name" value="ATPase_YchF/OLA1"/>
</dbReference>
<accession>A0A4R7ZB44</accession>
<dbReference type="EMBL" id="SODD01000034">
    <property type="protein sequence ID" value="TDW14713.1"/>
    <property type="molecule type" value="Genomic_DNA"/>
</dbReference>
<evidence type="ECO:0000256" key="4">
    <source>
        <dbReference type="ARBA" id="ARBA00022840"/>
    </source>
</evidence>
<dbReference type="GO" id="GO:0005737">
    <property type="term" value="C:cytoplasm"/>
    <property type="evidence" value="ECO:0007669"/>
    <property type="project" value="TreeGrafter"/>
</dbReference>
<dbReference type="HAMAP" id="MF_00944">
    <property type="entry name" value="YchF_OLA1_ATPase"/>
    <property type="match status" value="1"/>
</dbReference>
<sequence>MALTAGIVGLPNVGKSTLFNAITKSQVEAANYPFATIEPNVGVVEVPDSRIDRLVEIVQPKKTLFTTFEFTDIAGLVKGASKGEGLGNQFLSNIRLTDAICHVVRCFEDPNVTHVEGSVDPIRDIEIINLELVLADEQTVDNRLSKVERKVKAKDAEGIAEKAVLDKIKAALAVGKPARSVELTKDERNLVRGFQLLTMKPMLYVANIAEEEINDPKSNPHFNKVVELAASENNEVVAISAKIEEELSVLDKEEKDMFLQDLGIGESGLDQVIKASYAMLDLCTYFTAGVVEVRAWTFKKGMTAPECAGIIHTDFEKGFIRAETMSFEDMDTYGSEQAVKEAGKLRLEGKDYVVQDGDIMHFRFNV</sequence>
<proteinExistence type="inferred from homology"/>
<evidence type="ECO:0000256" key="6">
    <source>
        <dbReference type="HAMAP-Rule" id="MF_00944"/>
    </source>
</evidence>
<dbReference type="SUPFAM" id="SSF81271">
    <property type="entry name" value="TGS-like"/>
    <property type="match status" value="1"/>
</dbReference>
<dbReference type="Gene3D" id="3.10.20.30">
    <property type="match status" value="1"/>
</dbReference>
<evidence type="ECO:0000259" key="7">
    <source>
        <dbReference type="PROSITE" id="PS51710"/>
    </source>
</evidence>
<dbReference type="InterPro" id="IPR006073">
    <property type="entry name" value="GTP-bd"/>
</dbReference>
<dbReference type="PANTHER" id="PTHR23305">
    <property type="entry name" value="OBG GTPASE FAMILY"/>
    <property type="match status" value="1"/>
</dbReference>
<dbReference type="PIRSF" id="PIRSF006641">
    <property type="entry name" value="CHP00092"/>
    <property type="match status" value="1"/>
</dbReference>
<dbReference type="GO" id="GO:0005524">
    <property type="term" value="F:ATP binding"/>
    <property type="evidence" value="ECO:0007669"/>
    <property type="project" value="UniProtKB-UniRule"/>
</dbReference>
<feature type="domain" description="TGS" evidence="8">
    <location>
        <begin position="281"/>
        <end position="364"/>
    </location>
</feature>
<dbReference type="FunFam" id="1.10.150.300:FF:000001">
    <property type="entry name" value="Ribosome-binding ATPase YchF"/>
    <property type="match status" value="1"/>
</dbReference>
<dbReference type="Gene3D" id="1.10.150.300">
    <property type="entry name" value="TGS-like domain"/>
    <property type="match status" value="1"/>
</dbReference>
<dbReference type="InterPro" id="IPR041706">
    <property type="entry name" value="YchF_N"/>
</dbReference>
<gene>
    <name evidence="6" type="primary">ychF</name>
    <name evidence="9" type="ORF">EDD63_13423</name>
</gene>
<protein>
    <recommendedName>
        <fullName evidence="6">Ribosome-binding ATPase YchF</fullName>
    </recommendedName>
</protein>
<dbReference type="Proteomes" id="UP000294743">
    <property type="component" value="Unassembled WGS sequence"/>
</dbReference>
<comment type="cofactor">
    <cofactor evidence="1">
        <name>Mg(2+)</name>
        <dbReference type="ChEBI" id="CHEBI:18420"/>
    </cofactor>
</comment>
<keyword evidence="4 6" id="KW-0067">ATP-binding</keyword>
<keyword evidence="5" id="KW-0460">Magnesium</keyword>
<dbReference type="AlphaFoldDB" id="A0A4R7ZB44"/>
<evidence type="ECO:0000313" key="10">
    <source>
        <dbReference type="Proteomes" id="UP000294743"/>
    </source>
</evidence>
<dbReference type="SUPFAM" id="SSF52540">
    <property type="entry name" value="P-loop containing nucleoside triphosphate hydrolases"/>
    <property type="match status" value="1"/>
</dbReference>
<feature type="domain" description="OBG-type G" evidence="7">
    <location>
        <begin position="3"/>
        <end position="259"/>
    </location>
</feature>
<dbReference type="InterPro" id="IPR031167">
    <property type="entry name" value="G_OBG"/>
</dbReference>